<dbReference type="Pfam" id="PF00625">
    <property type="entry name" value="Guanylate_kin"/>
    <property type="match status" value="1"/>
</dbReference>
<dbReference type="PANTHER" id="PTHR23117">
    <property type="entry name" value="GUANYLATE KINASE-RELATED"/>
    <property type="match status" value="1"/>
</dbReference>
<dbReference type="PANTHER" id="PTHR23117:SF13">
    <property type="entry name" value="GUANYLATE KINASE"/>
    <property type="match status" value="1"/>
</dbReference>
<dbReference type="PROSITE" id="PS00856">
    <property type="entry name" value="GUANYLATE_KINASE_1"/>
    <property type="match status" value="1"/>
</dbReference>
<dbReference type="InterPro" id="IPR017665">
    <property type="entry name" value="Guanylate_kinase"/>
</dbReference>
<keyword evidence="4 9" id="KW-0808">Transferase</keyword>
<evidence type="ECO:0000256" key="6">
    <source>
        <dbReference type="ARBA" id="ARBA00022777"/>
    </source>
</evidence>
<reference evidence="11" key="1">
    <citation type="submission" date="2020-10" db="EMBL/GenBank/DDBJ databases">
        <title>Connecting structure to function with the recovery of over 1000 high-quality activated sludge metagenome-assembled genomes encoding full-length rRNA genes using long-read sequencing.</title>
        <authorList>
            <person name="Singleton C.M."/>
            <person name="Petriglieri F."/>
            <person name="Kristensen J.M."/>
            <person name="Kirkegaard R.H."/>
            <person name="Michaelsen T.Y."/>
            <person name="Andersen M.H."/>
            <person name="Karst S.M."/>
            <person name="Dueholm M.S."/>
            <person name="Nielsen P.H."/>
            <person name="Albertsen M."/>
        </authorList>
    </citation>
    <scope>NUCLEOTIDE SEQUENCE</scope>
    <source>
        <strain evidence="11">Bjer_18-Q3-R1-45_BAT3C.347</strain>
    </source>
</reference>
<dbReference type="InterPro" id="IPR027417">
    <property type="entry name" value="P-loop_NTPase"/>
</dbReference>
<dbReference type="SMART" id="SM00072">
    <property type="entry name" value="GuKc"/>
    <property type="match status" value="1"/>
</dbReference>
<dbReference type="InterPro" id="IPR008144">
    <property type="entry name" value="Guanylate_kin-like_dom"/>
</dbReference>
<evidence type="ECO:0000256" key="3">
    <source>
        <dbReference type="ARBA" id="ARBA00016296"/>
    </source>
</evidence>
<evidence type="ECO:0000259" key="10">
    <source>
        <dbReference type="PROSITE" id="PS50052"/>
    </source>
</evidence>
<dbReference type="Proteomes" id="UP000807785">
    <property type="component" value="Unassembled WGS sequence"/>
</dbReference>
<dbReference type="EC" id="2.7.4.8" evidence="2 9"/>
<keyword evidence="9" id="KW-0963">Cytoplasm</keyword>
<keyword evidence="5 9" id="KW-0547">Nucleotide-binding</keyword>
<keyword evidence="7 9" id="KW-0067">ATP-binding</keyword>
<organism evidence="11 12">
    <name type="scientific">Candidatus Methylophosphatis roskildensis</name>
    <dbReference type="NCBI Taxonomy" id="2899263"/>
    <lineage>
        <taxon>Bacteria</taxon>
        <taxon>Pseudomonadati</taxon>
        <taxon>Pseudomonadota</taxon>
        <taxon>Betaproteobacteria</taxon>
        <taxon>Nitrosomonadales</taxon>
        <taxon>Sterolibacteriaceae</taxon>
        <taxon>Candidatus Methylophosphatis</taxon>
    </lineage>
</organism>
<dbReference type="PROSITE" id="PS50052">
    <property type="entry name" value="GUANYLATE_KINASE_2"/>
    <property type="match status" value="1"/>
</dbReference>
<comment type="function">
    <text evidence="9">Essential for recycling GMP and indirectly, cGMP.</text>
</comment>
<evidence type="ECO:0000313" key="11">
    <source>
        <dbReference type="EMBL" id="MBK6971704.1"/>
    </source>
</evidence>
<dbReference type="GO" id="GO:0004385">
    <property type="term" value="F:GMP kinase activity"/>
    <property type="evidence" value="ECO:0007669"/>
    <property type="project" value="UniProtKB-UniRule"/>
</dbReference>
<dbReference type="SUPFAM" id="SSF52540">
    <property type="entry name" value="P-loop containing nucleoside triphosphate hydrolases"/>
    <property type="match status" value="1"/>
</dbReference>
<evidence type="ECO:0000256" key="8">
    <source>
        <dbReference type="ARBA" id="ARBA00030128"/>
    </source>
</evidence>
<comment type="similarity">
    <text evidence="1 9">Belongs to the guanylate kinase family.</text>
</comment>
<dbReference type="FunFam" id="3.30.63.10:FF:000002">
    <property type="entry name" value="Guanylate kinase 1"/>
    <property type="match status" value="1"/>
</dbReference>
<feature type="binding site" evidence="9">
    <location>
        <begin position="10"/>
        <end position="17"/>
    </location>
    <ligand>
        <name>ATP</name>
        <dbReference type="ChEBI" id="CHEBI:30616"/>
    </ligand>
</feature>
<sequence>MKGCLFIIAAPSGAGKTTLVRELLARDPALKLSVSFTTRAARPGERDGVDYHFVSRDRFGAMREAGEFLEWAEVHGNLYATSRTWLEGEMAAGRDIVLEIDWQGAMQVRQAFREAVGIFILPPSIEELEQRLVGRGQDRADVIARRLANARGEMHHVGDFDYVIINKELRSAADEIEVLVRAARLRPSVQRAHHPQLFFQLTQSDDED</sequence>
<dbReference type="NCBIfam" id="TIGR03263">
    <property type="entry name" value="guanyl_kin"/>
    <property type="match status" value="1"/>
</dbReference>
<dbReference type="EMBL" id="JADJEV010000001">
    <property type="protein sequence ID" value="MBK6971704.1"/>
    <property type="molecule type" value="Genomic_DNA"/>
</dbReference>
<evidence type="ECO:0000256" key="9">
    <source>
        <dbReference type="HAMAP-Rule" id="MF_00328"/>
    </source>
</evidence>
<evidence type="ECO:0000256" key="4">
    <source>
        <dbReference type="ARBA" id="ARBA00022679"/>
    </source>
</evidence>
<comment type="catalytic activity">
    <reaction evidence="9">
        <text>GMP + ATP = GDP + ADP</text>
        <dbReference type="Rhea" id="RHEA:20780"/>
        <dbReference type="ChEBI" id="CHEBI:30616"/>
        <dbReference type="ChEBI" id="CHEBI:58115"/>
        <dbReference type="ChEBI" id="CHEBI:58189"/>
        <dbReference type="ChEBI" id="CHEBI:456216"/>
        <dbReference type="EC" id="2.7.4.8"/>
    </reaction>
</comment>
<gene>
    <name evidence="9 11" type="primary">gmk</name>
    <name evidence="11" type="ORF">IPH26_01660</name>
</gene>
<evidence type="ECO:0000256" key="1">
    <source>
        <dbReference type="ARBA" id="ARBA00005790"/>
    </source>
</evidence>
<dbReference type="Gene3D" id="3.40.50.300">
    <property type="entry name" value="P-loop containing nucleotide triphosphate hydrolases"/>
    <property type="match status" value="1"/>
</dbReference>
<evidence type="ECO:0000256" key="5">
    <source>
        <dbReference type="ARBA" id="ARBA00022741"/>
    </source>
</evidence>
<dbReference type="AlphaFoldDB" id="A0A9D7E031"/>
<dbReference type="CDD" id="cd00071">
    <property type="entry name" value="GMPK"/>
    <property type="match status" value="1"/>
</dbReference>
<evidence type="ECO:0000256" key="7">
    <source>
        <dbReference type="ARBA" id="ARBA00022840"/>
    </source>
</evidence>
<dbReference type="HAMAP" id="MF_00328">
    <property type="entry name" value="Guanylate_kinase"/>
    <property type="match status" value="1"/>
</dbReference>
<dbReference type="GO" id="GO:0005524">
    <property type="term" value="F:ATP binding"/>
    <property type="evidence" value="ECO:0007669"/>
    <property type="project" value="UniProtKB-UniRule"/>
</dbReference>
<proteinExistence type="inferred from homology"/>
<evidence type="ECO:0000313" key="12">
    <source>
        <dbReference type="Proteomes" id="UP000807785"/>
    </source>
</evidence>
<dbReference type="InterPro" id="IPR020590">
    <property type="entry name" value="Guanylate_kinase_CS"/>
</dbReference>
<feature type="domain" description="Guanylate kinase-like" evidence="10">
    <location>
        <begin position="3"/>
        <end position="181"/>
    </location>
</feature>
<dbReference type="GO" id="GO:0005829">
    <property type="term" value="C:cytosol"/>
    <property type="evidence" value="ECO:0007669"/>
    <property type="project" value="TreeGrafter"/>
</dbReference>
<dbReference type="Gene3D" id="3.30.63.10">
    <property type="entry name" value="Guanylate Kinase phosphate binding domain"/>
    <property type="match status" value="1"/>
</dbReference>
<keyword evidence="6 9" id="KW-0418">Kinase</keyword>
<comment type="caution">
    <text evidence="11">The sequence shown here is derived from an EMBL/GenBank/DDBJ whole genome shotgun (WGS) entry which is preliminary data.</text>
</comment>
<dbReference type="InterPro" id="IPR008145">
    <property type="entry name" value="GK/Ca_channel_bsu"/>
</dbReference>
<comment type="subcellular location">
    <subcellularLocation>
        <location evidence="9">Cytoplasm</location>
    </subcellularLocation>
</comment>
<evidence type="ECO:0000256" key="2">
    <source>
        <dbReference type="ARBA" id="ARBA00012961"/>
    </source>
</evidence>
<protein>
    <recommendedName>
        <fullName evidence="3 9">Guanylate kinase</fullName>
        <ecNumber evidence="2 9">2.7.4.8</ecNumber>
    </recommendedName>
    <alternativeName>
        <fullName evidence="8 9">GMP kinase</fullName>
    </alternativeName>
</protein>
<accession>A0A9D7E031</accession>
<name>A0A9D7E031_9PROT</name>